<protein>
    <submittedName>
        <fullName evidence="1">Uncharacterized protein</fullName>
    </submittedName>
</protein>
<sequence length="401" mass="43140">VLNSIEPMGINWAAHSSIDPAVYDHRLVNSSMLTIRKAGDYLVAVTLPMKGNGVRSAQAIEVYVNGQIAPGAVSRCAYIRASSGQEESSAHLASLLTGLKANDVIEVVTHKATHNKVAVEMETASLYVERVEASRNVFSGTATETVGSAMLNRTEAEVEPGELALVWNSNRTGDAFGHSGETITLRDRGSYLVLVNVPLQGNVVNASVGLQLWLGGYEEGDLALGGRAQQGYIRNVSNHDKSSIHFSGLIHTREANQELLVETLQLANSGDITMGNKQASIYIEKVNTTSGLFFSSAFNLTDTDNWNPNKKDSVFWEADDNRIIDEARFGHSEEGGPDIVIRKSGSYLLVYNDVLEGGSVRANPRITVEVNGKKVPGAQSKAHYIRNAGGHSASSASLVFL</sequence>
<gene>
    <name evidence="1" type="ORF">METZ01_LOCUS288564</name>
</gene>
<dbReference type="AlphaFoldDB" id="A0A382LGF7"/>
<accession>A0A382LGF7</accession>
<organism evidence="1">
    <name type="scientific">marine metagenome</name>
    <dbReference type="NCBI Taxonomy" id="408172"/>
    <lineage>
        <taxon>unclassified sequences</taxon>
        <taxon>metagenomes</taxon>
        <taxon>ecological metagenomes</taxon>
    </lineage>
</organism>
<evidence type="ECO:0000313" key="1">
    <source>
        <dbReference type="EMBL" id="SVC35710.1"/>
    </source>
</evidence>
<dbReference type="EMBL" id="UINC01086862">
    <property type="protein sequence ID" value="SVC35710.1"/>
    <property type="molecule type" value="Genomic_DNA"/>
</dbReference>
<name>A0A382LGF7_9ZZZZ</name>
<feature type="non-terminal residue" evidence="1">
    <location>
        <position position="1"/>
    </location>
</feature>
<proteinExistence type="predicted"/>
<reference evidence="1" key="1">
    <citation type="submission" date="2018-05" db="EMBL/GenBank/DDBJ databases">
        <authorList>
            <person name="Lanie J.A."/>
            <person name="Ng W.-L."/>
            <person name="Kazmierczak K.M."/>
            <person name="Andrzejewski T.M."/>
            <person name="Davidsen T.M."/>
            <person name="Wayne K.J."/>
            <person name="Tettelin H."/>
            <person name="Glass J.I."/>
            <person name="Rusch D."/>
            <person name="Podicherti R."/>
            <person name="Tsui H.-C.T."/>
            <person name="Winkler M.E."/>
        </authorList>
    </citation>
    <scope>NUCLEOTIDE SEQUENCE</scope>
</reference>
<feature type="non-terminal residue" evidence="1">
    <location>
        <position position="401"/>
    </location>
</feature>